<organism evidence="1 2">
    <name type="scientific">Sphingomonas crocodyli</name>
    <dbReference type="NCBI Taxonomy" id="1979270"/>
    <lineage>
        <taxon>Bacteria</taxon>
        <taxon>Pseudomonadati</taxon>
        <taxon>Pseudomonadota</taxon>
        <taxon>Alphaproteobacteria</taxon>
        <taxon>Sphingomonadales</taxon>
        <taxon>Sphingomonadaceae</taxon>
        <taxon>Sphingomonas</taxon>
    </lineage>
</organism>
<dbReference type="AlphaFoldDB" id="A0A437M155"/>
<dbReference type="InterPro" id="IPR058532">
    <property type="entry name" value="YjbR/MT2646/Rv2570-like"/>
</dbReference>
<dbReference type="Proteomes" id="UP000282971">
    <property type="component" value="Unassembled WGS sequence"/>
</dbReference>
<dbReference type="Pfam" id="PF04237">
    <property type="entry name" value="YjbR"/>
    <property type="match status" value="1"/>
</dbReference>
<dbReference type="InterPro" id="IPR038056">
    <property type="entry name" value="YjbR-like_sf"/>
</dbReference>
<name>A0A437M155_9SPHN</name>
<accession>A0A437M155</accession>
<evidence type="ECO:0000313" key="2">
    <source>
        <dbReference type="Proteomes" id="UP000282971"/>
    </source>
</evidence>
<evidence type="ECO:0000313" key="1">
    <source>
        <dbReference type="EMBL" id="RVT91342.1"/>
    </source>
</evidence>
<keyword evidence="2" id="KW-1185">Reference proteome</keyword>
<reference evidence="1 2" key="1">
    <citation type="submission" date="2019-01" db="EMBL/GenBank/DDBJ databases">
        <authorList>
            <person name="Chen W.-M."/>
        </authorList>
    </citation>
    <scope>NUCLEOTIDE SEQUENCE [LARGE SCALE GENOMIC DNA]</scope>
    <source>
        <strain evidence="1 2">CCP-7</strain>
    </source>
</reference>
<gene>
    <name evidence="1" type="ORF">EOD43_16355</name>
</gene>
<sequence>MGLSWDKVVAHALTLPGSEMSTYYGGPAVKANGNAFLTPGREADSFHLMLDLDTVDMLMETDPDTFWQTPHYAGWPGLLVRYASADPARVLAMIERAHERALAKKPPKPRPKKTR</sequence>
<evidence type="ECO:0008006" key="3">
    <source>
        <dbReference type="Google" id="ProtNLM"/>
    </source>
</evidence>
<dbReference type="EMBL" id="SACN01000002">
    <property type="protein sequence ID" value="RVT91342.1"/>
    <property type="molecule type" value="Genomic_DNA"/>
</dbReference>
<dbReference type="SUPFAM" id="SSF142906">
    <property type="entry name" value="YjbR-like"/>
    <property type="match status" value="1"/>
</dbReference>
<protein>
    <recommendedName>
        <fullName evidence="3">MmcQ/YjbR family DNA-binding protein</fullName>
    </recommendedName>
</protein>
<comment type="caution">
    <text evidence="1">The sequence shown here is derived from an EMBL/GenBank/DDBJ whole genome shotgun (WGS) entry which is preliminary data.</text>
</comment>
<dbReference type="OrthoDB" id="954305at2"/>
<proteinExistence type="predicted"/>